<feature type="region of interest" description="Disordered" evidence="1">
    <location>
        <begin position="151"/>
        <end position="175"/>
    </location>
</feature>
<dbReference type="RefSeq" id="WP_011007153.1">
    <property type="nucleotide sequence ID" value="NZ_DUJP01000018.1"/>
</dbReference>
<sequence>MLSRRVLVVAALLIAILRAADISSYVFVELSPGDSFPYVVINSTAVEPVPIVYIMVERDVIMQERALNTTMYLPQGVYLAIPKKYFAPRPPALPPGVKGHVVDIEIEGLGVARVVFAKNATEIPNAVAYYVYLDAEERGGRYYYKGKPLDVRRPKTPKGQASGSAQLGESGGQAEPMYYTETKSGTVVSSWARYVFNPASPINARNAGSSSYTPVRFFNATGYADNDFVMGTTPWAYLGHGVSDIYLAIQGGSSNSFRYYLCPYSTPTPAPPASPTSPPCVGNSLTAASFGRYLLARISATSYANSYLWFYAEIYNPSNRPVNASIAVVYNRPAPQDGSVYSLLTANWLSSVGQPGYAFSADYGYGVRVSRLLFTVRVPPGAQMPINVALRGLAVVACSPSSTLTVKIYTPADPNAYITATGQKYTSAECGTYYFNDIYGTLPESAIVPLLAANSTVIPLIMEFSPSLYASYPYHVAVTFKSLFAYGQRWPEIWRHNANNWINYQGTYVYINRAPAIVFRDYLAFSVWSTGYDPKNETISPWTDVYILAYAVLATQAGSDVGKRTPEVPRVSLQYIPLDQYLKLKKVCLAFESVKKGAVGSLTTHVSVEGQNPWLEAFAAIVAAVTNAIGNTITGYAVISKIFGLAMPSFLGPLGYVVWGLGIFAMLVPVSGDVNCAPSSDWISHGYDAGTGYIKAAGWKMSINELPPYTGGLKVKLSMLIQHSFYHSIKTIAPGSGIYEDFLSYAMFDTSNYFTGPLEPYALGVGRFYLKIQ</sequence>
<keyword evidence="2" id="KW-1133">Transmembrane helix</keyword>
<feature type="transmembrane region" description="Helical" evidence="2">
    <location>
        <begin position="617"/>
        <end position="638"/>
    </location>
</feature>
<comment type="caution">
    <text evidence="3">The sequence shown here is derived from an EMBL/GenBank/DDBJ whole genome shotgun (WGS) entry which is preliminary data.</text>
</comment>
<dbReference type="GeneID" id="1464899"/>
<evidence type="ECO:0000313" key="4">
    <source>
        <dbReference type="Proteomes" id="UP000651120"/>
    </source>
</evidence>
<evidence type="ECO:0000256" key="1">
    <source>
        <dbReference type="SAM" id="MobiDB-lite"/>
    </source>
</evidence>
<evidence type="ECO:0000256" key="2">
    <source>
        <dbReference type="SAM" id="Phobius"/>
    </source>
</evidence>
<organism evidence="3 4">
    <name type="scientific">Pyrobaculum aerophilum</name>
    <dbReference type="NCBI Taxonomy" id="13773"/>
    <lineage>
        <taxon>Archaea</taxon>
        <taxon>Thermoproteota</taxon>
        <taxon>Thermoprotei</taxon>
        <taxon>Thermoproteales</taxon>
        <taxon>Thermoproteaceae</taxon>
        <taxon>Pyrobaculum</taxon>
    </lineage>
</organism>
<feature type="transmembrane region" description="Helical" evidence="2">
    <location>
        <begin position="650"/>
        <end position="670"/>
    </location>
</feature>
<keyword evidence="2" id="KW-0472">Membrane</keyword>
<keyword evidence="2" id="KW-0812">Transmembrane</keyword>
<protein>
    <submittedName>
        <fullName evidence="3">Uncharacterized protein</fullName>
    </submittedName>
</protein>
<gene>
    <name evidence="3" type="ORF">HA333_04590</name>
</gene>
<evidence type="ECO:0000313" key="3">
    <source>
        <dbReference type="EMBL" id="HII46733.1"/>
    </source>
</evidence>
<proteinExistence type="predicted"/>
<dbReference type="EMBL" id="DUJP01000018">
    <property type="protein sequence ID" value="HII46733.1"/>
    <property type="molecule type" value="Genomic_DNA"/>
</dbReference>
<dbReference type="Proteomes" id="UP000651120">
    <property type="component" value="Unassembled WGS sequence"/>
</dbReference>
<reference evidence="3" key="1">
    <citation type="journal article" date="2020" name="bioRxiv">
        <title>A rank-normalized archaeal taxonomy based on genome phylogeny resolves widespread incomplete and uneven classifications.</title>
        <authorList>
            <person name="Rinke C."/>
            <person name="Chuvochina M."/>
            <person name="Mussig A.J."/>
            <person name="Chaumeil P.-A."/>
            <person name="Waite D.W."/>
            <person name="Whitman W.B."/>
            <person name="Parks D.H."/>
            <person name="Hugenholtz P."/>
        </authorList>
    </citation>
    <scope>NUCLEOTIDE SEQUENCE</scope>
    <source>
        <strain evidence="3">UBA8839</strain>
    </source>
</reference>
<dbReference type="AlphaFoldDB" id="A0A832SS25"/>
<name>A0A832SS25_9CREN</name>
<accession>A0A832SS25</accession>